<evidence type="ECO:0000313" key="2">
    <source>
        <dbReference type="EMBL" id="HAS8540222.1"/>
    </source>
</evidence>
<gene>
    <name evidence="2" type="ORF">I7730_10525</name>
</gene>
<dbReference type="AlphaFoldDB" id="A0A8H9MX68"/>
<dbReference type="InterPro" id="IPR018760">
    <property type="entry name" value="DUF2326"/>
</dbReference>
<protein>
    <recommendedName>
        <fullName evidence="1">DUF2326 domain-containing protein</fullName>
    </recommendedName>
</protein>
<comment type="caution">
    <text evidence="2">The sequence shown here is derived from an EMBL/GenBank/DDBJ whole genome shotgun (WGS) entry which is preliminary data.</text>
</comment>
<dbReference type="RefSeq" id="WP_154185741.1">
    <property type="nucleotide sequence ID" value="NZ_CP035783.1"/>
</dbReference>
<dbReference type="Pfam" id="PF10088">
    <property type="entry name" value="DUF2326"/>
    <property type="match status" value="1"/>
</dbReference>
<accession>A0A8H9MX68</accession>
<feature type="domain" description="DUF2326" evidence="1">
    <location>
        <begin position="427"/>
        <end position="513"/>
    </location>
</feature>
<dbReference type="EMBL" id="DACRBY010000011">
    <property type="protein sequence ID" value="HAS8540222.1"/>
    <property type="molecule type" value="Genomic_DNA"/>
</dbReference>
<name>A0A8H9MX68_VIBVL</name>
<sequence length="533" mass="61586">MLKSIGCEKIVETTLTFQRGLNSVVGADDAHNSIGKSSILMLIDFAFGGDDFPTKCDDVIKNIGDFDVGMVFEFDKKYSFIRNTGTSDDIYYIEEQEVLTIEEFRGFLQKMYGIDKHALSFRECVSGFYRIYQRDNYNDKRPLDNFPKEGWASIRKRVLKLFNEYSTISKLEQDKKIETEHKNDIKGTFNTGAIAKINKTTFKKNEVKILELREVIAGIKKALETNVTDIKSVISKENAELKKNKDSLIDMRIKLETSLSRIEDSLSKTKLKNSKSFNELVEFFPEIDQERLSQVDSFHNGISKIMRNQLNEEKRSIIDNINNIDKEIQTIDKELLKLVDSKEESVYLLEKLIELDRLENDLTQQNDFWEKDDEVKEKIKSIKLGIKDALVDSIERIQSTVNQGLKKYISKIYLENPISPELHILDSDYKFERGDDRGTGKGFANMISLDLTFLEETCLPSIIHDSLLFKNMDVTSIENLISTYSNFDKQIFISIDEVSKYKEATKELISNSQFIKLDKDRVAFGIKWKSKNK</sequence>
<evidence type="ECO:0000259" key="1">
    <source>
        <dbReference type="Pfam" id="PF10088"/>
    </source>
</evidence>
<dbReference type="Proteomes" id="UP000863257">
    <property type="component" value="Unassembled WGS sequence"/>
</dbReference>
<dbReference type="Gene3D" id="3.40.50.300">
    <property type="entry name" value="P-loop containing nucleotide triphosphate hydrolases"/>
    <property type="match status" value="1"/>
</dbReference>
<proteinExistence type="predicted"/>
<reference evidence="2" key="1">
    <citation type="journal article" date="2018" name="Genome Biol.">
        <title>SKESA: strategic k-mer extension for scrupulous assemblies.</title>
        <authorList>
            <person name="Souvorov A."/>
            <person name="Agarwala R."/>
            <person name="Lipman D.J."/>
        </authorList>
    </citation>
    <scope>NUCLEOTIDE SEQUENCE</scope>
    <source>
        <strain evidence="2">BCW_3452</strain>
    </source>
</reference>
<dbReference type="InterPro" id="IPR027417">
    <property type="entry name" value="P-loop_NTPase"/>
</dbReference>
<reference evidence="2" key="2">
    <citation type="submission" date="2019-01" db="EMBL/GenBank/DDBJ databases">
        <authorList>
            <consortium name="NCBI Pathogen Detection Project"/>
        </authorList>
    </citation>
    <scope>NUCLEOTIDE SEQUENCE</scope>
    <source>
        <strain evidence="2">BCW_3452</strain>
    </source>
</reference>
<organism evidence="2">
    <name type="scientific">Vibrio vulnificus</name>
    <dbReference type="NCBI Taxonomy" id="672"/>
    <lineage>
        <taxon>Bacteria</taxon>
        <taxon>Pseudomonadati</taxon>
        <taxon>Pseudomonadota</taxon>
        <taxon>Gammaproteobacteria</taxon>
        <taxon>Vibrionales</taxon>
        <taxon>Vibrionaceae</taxon>
        <taxon>Vibrio</taxon>
    </lineage>
</organism>